<reference evidence="1 2" key="1">
    <citation type="journal article" date="2022" name="Plant J.">
        <title>Chromosome-level genome of Camellia lanceoleosa provides a valuable resource for understanding genome evolution and self-incompatibility.</title>
        <authorList>
            <person name="Gong W."/>
            <person name="Xiao S."/>
            <person name="Wang L."/>
            <person name="Liao Z."/>
            <person name="Chang Y."/>
            <person name="Mo W."/>
            <person name="Hu G."/>
            <person name="Li W."/>
            <person name="Zhao G."/>
            <person name="Zhu H."/>
            <person name="Hu X."/>
            <person name="Ji K."/>
            <person name="Xiang X."/>
            <person name="Song Q."/>
            <person name="Yuan D."/>
            <person name="Jin S."/>
            <person name="Zhang L."/>
        </authorList>
    </citation>
    <scope>NUCLEOTIDE SEQUENCE [LARGE SCALE GENOMIC DNA]</scope>
    <source>
        <strain evidence="1">SQ_2022a</strain>
    </source>
</reference>
<proteinExistence type="predicted"/>
<dbReference type="EMBL" id="CM045764">
    <property type="protein sequence ID" value="KAI8008429.1"/>
    <property type="molecule type" value="Genomic_DNA"/>
</dbReference>
<dbReference type="Proteomes" id="UP001060215">
    <property type="component" value="Chromosome 7"/>
</dbReference>
<organism evidence="1 2">
    <name type="scientific">Camellia lanceoleosa</name>
    <dbReference type="NCBI Taxonomy" id="1840588"/>
    <lineage>
        <taxon>Eukaryota</taxon>
        <taxon>Viridiplantae</taxon>
        <taxon>Streptophyta</taxon>
        <taxon>Embryophyta</taxon>
        <taxon>Tracheophyta</taxon>
        <taxon>Spermatophyta</taxon>
        <taxon>Magnoliopsida</taxon>
        <taxon>eudicotyledons</taxon>
        <taxon>Gunneridae</taxon>
        <taxon>Pentapetalae</taxon>
        <taxon>asterids</taxon>
        <taxon>Ericales</taxon>
        <taxon>Theaceae</taxon>
        <taxon>Camellia</taxon>
    </lineage>
</organism>
<sequence length="207" mass="22962">MRSLSDNGIARPTINLEVALSQAQYEGLCDGSELGLGRQNVENLGPLALASLLNPEVEGQSNVLFEAHDNPGFDQQILIRSDKDVLFFCYVWVTATAVVVLLGGDYSFERDIEAVSNSMLCSIWRLRNECGLNGKQHNLEELGETMVEQGFAALPVMTRCWEDSMPEEDDHNESSEVWVSSRATTARDLSNLLQQGWLRPAQQMVGL</sequence>
<evidence type="ECO:0000313" key="2">
    <source>
        <dbReference type="Proteomes" id="UP001060215"/>
    </source>
</evidence>
<gene>
    <name evidence="1" type="ORF">LOK49_LG07G02862</name>
</gene>
<name>A0ACC0H560_9ERIC</name>
<evidence type="ECO:0000313" key="1">
    <source>
        <dbReference type="EMBL" id="KAI8008429.1"/>
    </source>
</evidence>
<comment type="caution">
    <text evidence="1">The sequence shown here is derived from an EMBL/GenBank/DDBJ whole genome shotgun (WGS) entry which is preliminary data.</text>
</comment>
<protein>
    <submittedName>
        <fullName evidence="1">Uncharacterized protein</fullName>
    </submittedName>
</protein>
<accession>A0ACC0H560</accession>
<keyword evidence="2" id="KW-1185">Reference proteome</keyword>